<dbReference type="CDD" id="cd03469">
    <property type="entry name" value="Rieske_RO_Alpha_N"/>
    <property type="match status" value="1"/>
</dbReference>
<evidence type="ECO:0000256" key="2">
    <source>
        <dbReference type="ARBA" id="ARBA00022714"/>
    </source>
</evidence>
<dbReference type="InterPro" id="IPR036922">
    <property type="entry name" value="Rieske_2Fe-2S_sf"/>
</dbReference>
<keyword evidence="7" id="KW-0411">Iron-sulfur</keyword>
<evidence type="ECO:0000313" key="13">
    <source>
        <dbReference type="Proteomes" id="UP000634780"/>
    </source>
</evidence>
<dbReference type="RefSeq" id="WP_190118680.1">
    <property type="nucleotide sequence ID" value="NZ_BMVR01000012.1"/>
</dbReference>
<evidence type="ECO:0000256" key="4">
    <source>
        <dbReference type="ARBA" id="ARBA00022963"/>
    </source>
</evidence>
<evidence type="ECO:0000256" key="7">
    <source>
        <dbReference type="ARBA" id="ARBA00023014"/>
    </source>
</evidence>
<accession>A0ABS0X7N7</accession>
<evidence type="ECO:0000256" key="9">
    <source>
        <dbReference type="ARBA" id="ARBA00030944"/>
    </source>
</evidence>
<comment type="subunit">
    <text evidence="10">Homotrimer. The two-component system 3-ketosteroid-9-alpha-monooxygenase is composed of an oxygenase component KshA and a reductase component KshB.</text>
</comment>
<comment type="cofactor">
    <cofactor evidence="1">
        <name>Fe cation</name>
        <dbReference type="ChEBI" id="CHEBI:24875"/>
    </cofactor>
</comment>
<evidence type="ECO:0000256" key="3">
    <source>
        <dbReference type="ARBA" id="ARBA00022723"/>
    </source>
</evidence>
<dbReference type="InterPro" id="IPR017941">
    <property type="entry name" value="Rieske_2Fe-2S"/>
</dbReference>
<dbReference type="Gene3D" id="2.102.10.10">
    <property type="entry name" value="Rieske [2Fe-2S] iron-sulphur domain"/>
    <property type="match status" value="1"/>
</dbReference>
<keyword evidence="2" id="KW-0001">2Fe-2S</keyword>
<dbReference type="PROSITE" id="PS51296">
    <property type="entry name" value="RIESKE"/>
    <property type="match status" value="1"/>
</dbReference>
<dbReference type="Proteomes" id="UP000634780">
    <property type="component" value="Unassembled WGS sequence"/>
</dbReference>
<evidence type="ECO:0000256" key="10">
    <source>
        <dbReference type="ARBA" id="ARBA00046982"/>
    </source>
</evidence>
<evidence type="ECO:0000256" key="5">
    <source>
        <dbReference type="ARBA" id="ARBA00023002"/>
    </source>
</evidence>
<evidence type="ECO:0000256" key="1">
    <source>
        <dbReference type="ARBA" id="ARBA00001962"/>
    </source>
</evidence>
<keyword evidence="4" id="KW-0442">Lipid degradation</keyword>
<dbReference type="Pfam" id="PF00355">
    <property type="entry name" value="Rieske"/>
    <property type="match status" value="1"/>
</dbReference>
<feature type="domain" description="Rieske" evidence="11">
    <location>
        <begin position="31"/>
        <end position="135"/>
    </location>
</feature>
<dbReference type="Gene3D" id="3.90.380.10">
    <property type="entry name" value="Naphthalene 1,2-dioxygenase Alpha Subunit, Chain A, domain 1"/>
    <property type="match status" value="1"/>
</dbReference>
<keyword evidence="6" id="KW-0408">Iron</keyword>
<comment type="caution">
    <text evidence="12">The sequence shown here is derived from an EMBL/GenBank/DDBJ whole genome shotgun (WGS) entry which is preliminary data.</text>
</comment>
<dbReference type="Pfam" id="PF19298">
    <property type="entry name" value="KshA_C"/>
    <property type="match status" value="1"/>
</dbReference>
<protein>
    <recommendedName>
        <fullName evidence="9">Rieske-type oxygenase</fullName>
    </recommendedName>
</protein>
<name>A0ABS0X7N7_9ACTN</name>
<proteinExistence type="predicted"/>
<dbReference type="InterPro" id="IPR050584">
    <property type="entry name" value="Cholesterol_7-desaturase"/>
</dbReference>
<gene>
    <name evidence="12" type="ORF">JGB26_19170</name>
</gene>
<keyword evidence="3" id="KW-0479">Metal-binding</keyword>
<sequence>MESKEPGFLGANAVEAVKNSKRAPLPYPNGWYLLAPSSAVPPGAVATRQLMREDLVIYRTDSGIAKVIRPYCPHLGAHLGCGGWVDGENIVCPFHQFSFNLDGDVSRSGPGYSGDIVQGRLTSLQSDEVNGGIFVWVGSGAELPPWRIPPLLPAMSTPLKWAPVMAVRSHPQEICENSVDIGHIRALHRLPEAVFISPPVMEQHRYSITMEVARFVPLLGHATFEIKTTLYGMGVFHVVISEPRIGLKLTALVYPSPVEPWRVHLSVSTSALLAPSRGLAKHLPAPVIKALIHSFAPVHRRFVMRDVRRDAVIWDGKRYTTPPRIAKGDGPIGGFRHWASQFYPGGSSEEGVGPQID</sequence>
<evidence type="ECO:0000259" key="11">
    <source>
        <dbReference type="PROSITE" id="PS51296"/>
    </source>
</evidence>
<dbReference type="SUPFAM" id="SSF50022">
    <property type="entry name" value="ISP domain"/>
    <property type="match status" value="1"/>
</dbReference>
<dbReference type="InterPro" id="IPR045605">
    <property type="entry name" value="KshA-like_C"/>
</dbReference>
<keyword evidence="8" id="KW-0753">Steroid metabolism</keyword>
<dbReference type="EMBL" id="JAEKOZ010000011">
    <property type="protein sequence ID" value="MBJ3809212.1"/>
    <property type="molecule type" value="Genomic_DNA"/>
</dbReference>
<keyword evidence="8" id="KW-0443">Lipid metabolism</keyword>
<dbReference type="PANTHER" id="PTHR21266:SF60">
    <property type="entry name" value="3-KETOSTEROID-9-ALPHA-MONOOXYGENASE, OXYGENASE COMPONENT"/>
    <property type="match status" value="1"/>
</dbReference>
<evidence type="ECO:0000256" key="8">
    <source>
        <dbReference type="ARBA" id="ARBA00023221"/>
    </source>
</evidence>
<evidence type="ECO:0000313" key="12">
    <source>
        <dbReference type="EMBL" id="MBJ3809212.1"/>
    </source>
</evidence>
<keyword evidence="13" id="KW-1185">Reference proteome</keyword>
<evidence type="ECO:0000256" key="6">
    <source>
        <dbReference type="ARBA" id="ARBA00023004"/>
    </source>
</evidence>
<keyword evidence="5" id="KW-0560">Oxidoreductase</keyword>
<dbReference type="PANTHER" id="PTHR21266">
    <property type="entry name" value="IRON-SULFUR DOMAIN CONTAINING PROTEIN"/>
    <property type="match status" value="1"/>
</dbReference>
<organism evidence="12 13">
    <name type="scientific">Streptomyces flavofungini</name>
    <dbReference type="NCBI Taxonomy" id="68200"/>
    <lineage>
        <taxon>Bacteria</taxon>
        <taxon>Bacillati</taxon>
        <taxon>Actinomycetota</taxon>
        <taxon>Actinomycetes</taxon>
        <taxon>Kitasatosporales</taxon>
        <taxon>Streptomycetaceae</taxon>
        <taxon>Streptomyces</taxon>
    </lineage>
</organism>
<reference evidence="12 13" key="1">
    <citation type="submission" date="2020-12" db="EMBL/GenBank/DDBJ databases">
        <title>Streptomyces typhae sp. nov., a novel endophytic actinomycete isolated from the root of cattail pollen (Typha angustifolia L.).</title>
        <authorList>
            <person name="Peng C."/>
            <person name="Liu C."/>
        </authorList>
    </citation>
    <scope>NUCLEOTIDE SEQUENCE [LARGE SCALE GENOMIC DNA]</scope>
    <source>
        <strain evidence="12 13">JCM 4753</strain>
    </source>
</reference>